<gene>
    <name evidence="2" type="ORF">AB6T85_09395</name>
</gene>
<name>A0ABV4E747_9GAMM</name>
<comment type="caution">
    <text evidence="2">The sequence shown here is derived from an EMBL/GenBank/DDBJ whole genome shotgun (WGS) entry which is preliminary data.</text>
</comment>
<sequence length="280" mass="29901">MENGFSIAMTPVQLAAVMEDETATGDSISNRIWGGVGFLGSILELASATALCLVPEPTGLTKAGCIIVGAHSLDGISSSAYQIYTGKQTASMTARVTAGIASELGASNETAKQIGIAVDMVIPFAVAGSARVASVKMGQIRLMEYEAQKGLKGGGHTIKKHVGKTESDMRDKIQRGLQSGTLSPVTGSVSSFYDLKTAEKALSKAIKANRGRIRAWARSTPADRKDLYLELRYAHSSSVGTVIKVQTGKLAETNKFELVIYKEQYNNRPYYILTAYPILD</sequence>
<organism evidence="2 3">
    <name type="scientific">Erwinia aeris</name>
    <dbReference type="NCBI Taxonomy" id="3239803"/>
    <lineage>
        <taxon>Bacteria</taxon>
        <taxon>Pseudomonadati</taxon>
        <taxon>Pseudomonadota</taxon>
        <taxon>Gammaproteobacteria</taxon>
        <taxon>Enterobacterales</taxon>
        <taxon>Erwiniaceae</taxon>
        <taxon>Erwinia</taxon>
    </lineage>
</organism>
<dbReference type="Pfam" id="PF18431">
    <property type="entry name" value="RNAse_A_bac"/>
    <property type="match status" value="1"/>
</dbReference>
<dbReference type="Proteomes" id="UP001565243">
    <property type="component" value="Unassembled WGS sequence"/>
</dbReference>
<evidence type="ECO:0000259" key="1">
    <source>
        <dbReference type="Pfam" id="PF18431"/>
    </source>
</evidence>
<reference evidence="2 3" key="1">
    <citation type="submission" date="2024-07" db="EMBL/GenBank/DDBJ databases">
        <authorList>
            <person name="Hebao G."/>
        </authorList>
    </citation>
    <scope>NUCLEOTIDE SEQUENCE [LARGE SCALE GENOMIC DNA]</scope>
    <source>
        <strain evidence="2 3">ACCC 02193</strain>
    </source>
</reference>
<proteinExistence type="predicted"/>
<dbReference type="RefSeq" id="WP_369895381.1">
    <property type="nucleotide sequence ID" value="NZ_JBGFFX010000004.1"/>
</dbReference>
<dbReference type="InterPro" id="IPR041436">
    <property type="entry name" value="RNAse_A_bac"/>
</dbReference>
<accession>A0ABV4E747</accession>
<dbReference type="EMBL" id="JBGFFX010000004">
    <property type="protein sequence ID" value="MEY8770639.1"/>
    <property type="molecule type" value="Genomic_DNA"/>
</dbReference>
<evidence type="ECO:0000313" key="3">
    <source>
        <dbReference type="Proteomes" id="UP001565243"/>
    </source>
</evidence>
<dbReference type="CDD" id="cd20684">
    <property type="entry name" value="CdiA-CT_Yk_RNaseA-like"/>
    <property type="match status" value="1"/>
</dbReference>
<evidence type="ECO:0000313" key="2">
    <source>
        <dbReference type="EMBL" id="MEY8770639.1"/>
    </source>
</evidence>
<keyword evidence="3" id="KW-1185">Reference proteome</keyword>
<feature type="domain" description="Bacterial CdiA-CT RNAse A" evidence="1">
    <location>
        <begin position="155"/>
        <end position="277"/>
    </location>
</feature>
<protein>
    <submittedName>
        <fullName evidence="2">RNase A-like domain-containing protein</fullName>
    </submittedName>
</protein>